<reference evidence="2 3" key="1">
    <citation type="submission" date="2015-02" db="EMBL/GenBank/DDBJ databases">
        <title>Genome Sequence of Jannaschia aquimarina DSM28248, a member of the Roseobacter clade.</title>
        <authorList>
            <person name="Voget S."/>
            <person name="Daniel R."/>
        </authorList>
    </citation>
    <scope>NUCLEOTIDE SEQUENCE [LARGE SCALE GENOMIC DNA]</scope>
    <source>
        <strain evidence="2 3">GSW-M26</strain>
    </source>
</reference>
<evidence type="ECO:0000313" key="3">
    <source>
        <dbReference type="Proteomes" id="UP000032232"/>
    </source>
</evidence>
<protein>
    <submittedName>
        <fullName evidence="2">Uncharacterized protein</fullName>
    </submittedName>
</protein>
<accession>A0A0D1EJV1</accession>
<dbReference type="STRING" id="935700.jaqu_23570"/>
<name>A0A0D1EJV1_9RHOB</name>
<keyword evidence="1" id="KW-1133">Transmembrane helix</keyword>
<keyword evidence="1" id="KW-0472">Membrane</keyword>
<dbReference type="RefSeq" id="WP_043919132.1">
    <property type="nucleotide sequence ID" value="NZ_FZPF01000004.1"/>
</dbReference>
<feature type="transmembrane region" description="Helical" evidence="1">
    <location>
        <begin position="69"/>
        <end position="88"/>
    </location>
</feature>
<gene>
    <name evidence="2" type="ORF">jaqu_23570</name>
</gene>
<keyword evidence="1" id="KW-0812">Transmembrane</keyword>
<comment type="caution">
    <text evidence="2">The sequence shown here is derived from an EMBL/GenBank/DDBJ whole genome shotgun (WGS) entry which is preliminary data.</text>
</comment>
<dbReference type="Proteomes" id="UP000032232">
    <property type="component" value="Unassembled WGS sequence"/>
</dbReference>
<dbReference type="AlphaFoldDB" id="A0A0D1EJV1"/>
<proteinExistence type="predicted"/>
<evidence type="ECO:0000313" key="2">
    <source>
        <dbReference type="EMBL" id="KIT16085.1"/>
    </source>
</evidence>
<feature type="transmembrane region" description="Helical" evidence="1">
    <location>
        <begin position="38"/>
        <end position="57"/>
    </location>
</feature>
<dbReference type="PATRIC" id="fig|935700.4.peg.2427"/>
<dbReference type="EMBL" id="JYFE01000041">
    <property type="protein sequence ID" value="KIT16085.1"/>
    <property type="molecule type" value="Genomic_DNA"/>
</dbReference>
<sequence>MRPRLAWVIACAGGLAAAYAVARASAELTLSGAPTRGVLLAALGTPIAGVAAFAFLYGIVVGRALDSRFWAFAIAIVTGIAVLFYVVITQGLATPIEAAAVSAILACGAAAILPVRA</sequence>
<keyword evidence="3" id="KW-1185">Reference proteome</keyword>
<feature type="transmembrane region" description="Helical" evidence="1">
    <location>
        <begin position="94"/>
        <end position="115"/>
    </location>
</feature>
<evidence type="ECO:0000256" key="1">
    <source>
        <dbReference type="SAM" id="Phobius"/>
    </source>
</evidence>
<organism evidence="2 3">
    <name type="scientific">Jannaschia aquimarina</name>
    <dbReference type="NCBI Taxonomy" id="935700"/>
    <lineage>
        <taxon>Bacteria</taxon>
        <taxon>Pseudomonadati</taxon>
        <taxon>Pseudomonadota</taxon>
        <taxon>Alphaproteobacteria</taxon>
        <taxon>Rhodobacterales</taxon>
        <taxon>Roseobacteraceae</taxon>
        <taxon>Jannaschia</taxon>
    </lineage>
</organism>